<dbReference type="CDD" id="cd07377">
    <property type="entry name" value="WHTH_GntR"/>
    <property type="match status" value="1"/>
</dbReference>
<dbReference type="InterPro" id="IPR015422">
    <property type="entry name" value="PyrdxlP-dep_Trfase_small"/>
</dbReference>
<keyword evidence="6" id="KW-0804">Transcription</keyword>
<dbReference type="Gene3D" id="3.40.640.10">
    <property type="entry name" value="Type I PLP-dependent aspartate aminotransferase-like (Major domain)"/>
    <property type="match status" value="1"/>
</dbReference>
<evidence type="ECO:0000256" key="2">
    <source>
        <dbReference type="ARBA" id="ARBA00022576"/>
    </source>
</evidence>
<dbReference type="InterPro" id="IPR000524">
    <property type="entry name" value="Tscrpt_reg_HTH_GntR"/>
</dbReference>
<dbReference type="PROSITE" id="PS50949">
    <property type="entry name" value="HTH_GNTR"/>
    <property type="match status" value="1"/>
</dbReference>
<dbReference type="Pfam" id="PF00155">
    <property type="entry name" value="Aminotran_1_2"/>
    <property type="match status" value="1"/>
</dbReference>
<dbReference type="GO" id="GO:0003700">
    <property type="term" value="F:DNA-binding transcription factor activity"/>
    <property type="evidence" value="ECO:0007669"/>
    <property type="project" value="InterPro"/>
</dbReference>
<keyword evidence="2 8" id="KW-0032">Aminotransferase</keyword>
<keyword evidence="9" id="KW-1185">Reference proteome</keyword>
<evidence type="ECO:0000256" key="5">
    <source>
        <dbReference type="ARBA" id="ARBA00023125"/>
    </source>
</evidence>
<dbReference type="GO" id="GO:0030170">
    <property type="term" value="F:pyridoxal phosphate binding"/>
    <property type="evidence" value="ECO:0007669"/>
    <property type="project" value="InterPro"/>
</dbReference>
<accession>A0A940PBA0</accession>
<dbReference type="InterPro" id="IPR015424">
    <property type="entry name" value="PyrdxlP-dep_Trfase"/>
</dbReference>
<dbReference type="SUPFAM" id="SSF46785">
    <property type="entry name" value="Winged helix' DNA-binding domain"/>
    <property type="match status" value="1"/>
</dbReference>
<dbReference type="InterPro" id="IPR004839">
    <property type="entry name" value="Aminotransferase_I/II_large"/>
</dbReference>
<keyword evidence="5" id="KW-0238">DNA-binding</keyword>
<dbReference type="AlphaFoldDB" id="A0A940PBA0"/>
<dbReference type="Gene3D" id="3.90.1150.10">
    <property type="entry name" value="Aspartate Aminotransferase, domain 1"/>
    <property type="match status" value="1"/>
</dbReference>
<dbReference type="Gene3D" id="1.10.10.10">
    <property type="entry name" value="Winged helix-like DNA-binding domain superfamily/Winged helix DNA-binding domain"/>
    <property type="match status" value="1"/>
</dbReference>
<dbReference type="PANTHER" id="PTHR46577:SF2">
    <property type="entry name" value="TRANSCRIPTIONAL REGULATORY PROTEIN"/>
    <property type="match status" value="1"/>
</dbReference>
<evidence type="ECO:0000259" key="7">
    <source>
        <dbReference type="PROSITE" id="PS50949"/>
    </source>
</evidence>
<dbReference type="SMART" id="SM00345">
    <property type="entry name" value="HTH_GNTR"/>
    <property type="match status" value="1"/>
</dbReference>
<keyword evidence="4" id="KW-0805">Transcription regulation</keyword>
<evidence type="ECO:0000313" key="9">
    <source>
        <dbReference type="Proteomes" id="UP000674938"/>
    </source>
</evidence>
<dbReference type="InterPro" id="IPR015421">
    <property type="entry name" value="PyrdxlP-dep_Trfase_major"/>
</dbReference>
<dbReference type="CDD" id="cd00609">
    <property type="entry name" value="AAT_like"/>
    <property type="match status" value="1"/>
</dbReference>
<dbReference type="EMBL" id="JAEEGA010000006">
    <property type="protein sequence ID" value="MBP1041590.1"/>
    <property type="molecule type" value="Genomic_DNA"/>
</dbReference>
<organism evidence="8 9">
    <name type="scientific">Vagococcus allomyrinae</name>
    <dbReference type="NCBI Taxonomy" id="2794353"/>
    <lineage>
        <taxon>Bacteria</taxon>
        <taxon>Bacillati</taxon>
        <taxon>Bacillota</taxon>
        <taxon>Bacilli</taxon>
        <taxon>Lactobacillales</taxon>
        <taxon>Enterococcaceae</taxon>
        <taxon>Vagococcus</taxon>
    </lineage>
</organism>
<dbReference type="PRINTS" id="PR00035">
    <property type="entry name" value="HTHGNTR"/>
</dbReference>
<gene>
    <name evidence="8" type="ORF">I6N95_11285</name>
</gene>
<dbReference type="Pfam" id="PF00392">
    <property type="entry name" value="GntR"/>
    <property type="match status" value="1"/>
</dbReference>
<dbReference type="Proteomes" id="UP000674938">
    <property type="component" value="Unassembled WGS sequence"/>
</dbReference>
<dbReference type="InterPro" id="IPR036390">
    <property type="entry name" value="WH_DNA-bd_sf"/>
</dbReference>
<evidence type="ECO:0000313" key="8">
    <source>
        <dbReference type="EMBL" id="MBP1041590.1"/>
    </source>
</evidence>
<keyword evidence="3" id="KW-0663">Pyridoxal phosphate</keyword>
<keyword evidence="2 8" id="KW-0808">Transferase</keyword>
<evidence type="ECO:0000256" key="4">
    <source>
        <dbReference type="ARBA" id="ARBA00023015"/>
    </source>
</evidence>
<dbReference type="GO" id="GO:0008483">
    <property type="term" value="F:transaminase activity"/>
    <property type="evidence" value="ECO:0007669"/>
    <property type="project" value="UniProtKB-KW"/>
</dbReference>
<dbReference type="RefSeq" id="WP_209527670.1">
    <property type="nucleotide sequence ID" value="NZ_JAEEGA010000006.1"/>
</dbReference>
<dbReference type="InterPro" id="IPR036388">
    <property type="entry name" value="WH-like_DNA-bd_sf"/>
</dbReference>
<dbReference type="PANTHER" id="PTHR46577">
    <property type="entry name" value="HTH-TYPE TRANSCRIPTIONAL REGULATORY PROTEIN GABR"/>
    <property type="match status" value="1"/>
</dbReference>
<comment type="caution">
    <text evidence="8">The sequence shown here is derived from an EMBL/GenBank/DDBJ whole genome shotgun (WGS) entry which is preliminary data.</text>
</comment>
<name>A0A940PBA0_9ENTE</name>
<dbReference type="SUPFAM" id="SSF53383">
    <property type="entry name" value="PLP-dependent transferases"/>
    <property type="match status" value="1"/>
</dbReference>
<proteinExistence type="inferred from homology"/>
<reference evidence="8" key="1">
    <citation type="submission" date="2020-12" db="EMBL/GenBank/DDBJ databases">
        <title>Vagococcus allomyrinae sp. nov. and Enterococcus lavae sp. nov., isolated from the larvae of Allomyrina dichotoma.</title>
        <authorList>
            <person name="Lee S.D."/>
        </authorList>
    </citation>
    <scope>NUCLEOTIDE SEQUENCE</scope>
    <source>
        <strain evidence="8">BWB3-3</strain>
    </source>
</reference>
<evidence type="ECO:0000256" key="3">
    <source>
        <dbReference type="ARBA" id="ARBA00022898"/>
    </source>
</evidence>
<evidence type="ECO:0000256" key="6">
    <source>
        <dbReference type="ARBA" id="ARBA00023163"/>
    </source>
</evidence>
<feature type="domain" description="HTH gntR-type" evidence="7">
    <location>
        <begin position="10"/>
        <end position="78"/>
    </location>
</feature>
<dbReference type="GO" id="GO:0003677">
    <property type="term" value="F:DNA binding"/>
    <property type="evidence" value="ECO:0007669"/>
    <property type="project" value="UniProtKB-KW"/>
</dbReference>
<sequence length="474" mass="53521">MWQLPVKKTKPIYQSIVELVIEQIKLGRLLPGEKLPPERQLATTLGVNRSTVVHALDELAAMGVIIRKQGSGTIINEGKWGVYTGAATNWRSYLSGAFNRRDPYLEKVSQLAKTAENQVIDAYTGELPLELIPSLELPSVSWNDFLLEESLQDDLGYLPLRQQVVEVLNRERSLALTTDQLLLTSGAQQALFLIIQVLLQSGDAVAIEEPSSFYPLPIFQAAGIRLYGVPIDSQGMKVELLEQMIIKRKIKMVLVNPNFQNPTGTTMSLSRRKQLIALCQHYQIPIVEDDVFSQLYFSEKAKPMLLKQLDSENVIYIGSLSKILGTTTKIGWLSAPVKVTEKLAEARREMDFTLSIFPQVLALSALTNQQFDHQISMLRQELKHRRDVLIRCLQTHLGEAVSYVIPEGGYYLWLEISGHKIKLKQFEQLLERGILTMPSFVFGANYQGLRINFARLSDQESLELVRVLKATFIN</sequence>
<protein>
    <submittedName>
        <fullName evidence="8">PLP-dependent aminotransferase family protein</fullName>
    </submittedName>
</protein>
<evidence type="ECO:0000256" key="1">
    <source>
        <dbReference type="ARBA" id="ARBA00005384"/>
    </source>
</evidence>
<dbReference type="InterPro" id="IPR051446">
    <property type="entry name" value="HTH_trans_reg/aminotransferase"/>
</dbReference>
<comment type="similarity">
    <text evidence="1">In the C-terminal section; belongs to the class-I pyridoxal-phosphate-dependent aminotransferase family.</text>
</comment>